<evidence type="ECO:0000256" key="1">
    <source>
        <dbReference type="ARBA" id="ARBA00004123"/>
    </source>
</evidence>
<sequence length="394" mass="43202">MQVEEARQLATNQLNSLQQPDVKRHAACDECRKCHRKLKCSGDKPRCGRCVRESITCVYSPQKQMGRPRKRRRDDASSIPLPPTHHHCGGGASGSSNPLMINDVAAATTSPDSIGRMGPLGSGRTGINGQHGTFASTPPAVSQQDLEALAADLSIDGSSSYHTPPLPAPHHEQPLIAPPLQPQCACLSTMYLTLTSLHSLSSHEFPFVLPTLRSAINTIATVLPCPQCPKRPVTATQNFHMLISLLLSVVESLRATLVAIDAEAARVEAAGATKALAMADAEMPMHMHTGTPDCPARFNMEMNGPDWRAFVRKALRDQVVGSPRYPGERTLYGIVASLEERQRRWHENPELHRMRQRMFGEHAAHVFQVQPESRLCAKSVEHVRLAIDNLALNF</sequence>
<dbReference type="PROSITE" id="PS50048">
    <property type="entry name" value="ZN2_CY6_FUNGAL_2"/>
    <property type="match status" value="1"/>
</dbReference>
<dbReference type="Pfam" id="PF00172">
    <property type="entry name" value="Zn_clus"/>
    <property type="match status" value="1"/>
</dbReference>
<reference evidence="8 9" key="1">
    <citation type="submission" date="2024-04" db="EMBL/GenBank/DDBJ databases">
        <title>Phyllosticta paracitricarpa is synonymous to the EU quarantine fungus P. citricarpa based on phylogenomic analyses.</title>
        <authorList>
            <consortium name="Lawrence Berkeley National Laboratory"/>
            <person name="Van ingen-buijs V.A."/>
            <person name="Van westerhoven A.C."/>
            <person name="Haridas S."/>
            <person name="Skiadas P."/>
            <person name="Martin F."/>
            <person name="Groenewald J.Z."/>
            <person name="Crous P.W."/>
            <person name="Seidl M.F."/>
        </authorList>
    </citation>
    <scope>NUCLEOTIDE SEQUENCE [LARGE SCALE GENOMIC DNA]</scope>
    <source>
        <strain evidence="8 9">CPC 17464</strain>
    </source>
</reference>
<organism evidence="8 9">
    <name type="scientific">Phyllosticta citribraziliensis</name>
    <dbReference type="NCBI Taxonomy" id="989973"/>
    <lineage>
        <taxon>Eukaryota</taxon>
        <taxon>Fungi</taxon>
        <taxon>Dikarya</taxon>
        <taxon>Ascomycota</taxon>
        <taxon>Pezizomycotina</taxon>
        <taxon>Dothideomycetes</taxon>
        <taxon>Dothideomycetes incertae sedis</taxon>
        <taxon>Botryosphaeriales</taxon>
        <taxon>Phyllostictaceae</taxon>
        <taxon>Phyllosticta</taxon>
    </lineage>
</organism>
<feature type="region of interest" description="Disordered" evidence="6">
    <location>
        <begin position="61"/>
        <end position="99"/>
    </location>
</feature>
<keyword evidence="2" id="KW-0805">Transcription regulation</keyword>
<evidence type="ECO:0000256" key="3">
    <source>
        <dbReference type="ARBA" id="ARBA00023125"/>
    </source>
</evidence>
<evidence type="ECO:0000256" key="5">
    <source>
        <dbReference type="ARBA" id="ARBA00023242"/>
    </source>
</evidence>
<proteinExistence type="predicted"/>
<dbReference type="Proteomes" id="UP001360953">
    <property type="component" value="Unassembled WGS sequence"/>
</dbReference>
<dbReference type="PANTHER" id="PTHR47540">
    <property type="entry name" value="THIAMINE REPRESSIBLE GENES REGULATORY PROTEIN THI5"/>
    <property type="match status" value="1"/>
</dbReference>
<keyword evidence="5" id="KW-0539">Nucleus</keyword>
<evidence type="ECO:0000259" key="7">
    <source>
        <dbReference type="PROSITE" id="PS50048"/>
    </source>
</evidence>
<dbReference type="SUPFAM" id="SSF57701">
    <property type="entry name" value="Zn2/Cys6 DNA-binding domain"/>
    <property type="match status" value="1"/>
</dbReference>
<dbReference type="GeneID" id="92030111"/>
<comment type="subcellular location">
    <subcellularLocation>
        <location evidence="1">Nucleus</location>
    </subcellularLocation>
</comment>
<evidence type="ECO:0000256" key="4">
    <source>
        <dbReference type="ARBA" id="ARBA00023163"/>
    </source>
</evidence>
<dbReference type="EMBL" id="JBBPEH010000007">
    <property type="protein sequence ID" value="KAK7536139.1"/>
    <property type="molecule type" value="Genomic_DNA"/>
</dbReference>
<evidence type="ECO:0000313" key="8">
    <source>
        <dbReference type="EMBL" id="KAK7536139.1"/>
    </source>
</evidence>
<dbReference type="Gene3D" id="4.10.240.10">
    <property type="entry name" value="Zn(2)-C6 fungal-type DNA-binding domain"/>
    <property type="match status" value="1"/>
</dbReference>
<keyword evidence="4" id="KW-0804">Transcription</keyword>
<keyword evidence="9" id="KW-1185">Reference proteome</keyword>
<dbReference type="RefSeq" id="XP_066654555.1">
    <property type="nucleotide sequence ID" value="XM_066797205.1"/>
</dbReference>
<feature type="domain" description="Zn(2)-C6 fungal-type" evidence="7">
    <location>
        <begin position="27"/>
        <end position="59"/>
    </location>
</feature>
<keyword evidence="3" id="KW-0238">DNA-binding</keyword>
<dbReference type="SMART" id="SM00066">
    <property type="entry name" value="GAL4"/>
    <property type="match status" value="1"/>
</dbReference>
<comment type="caution">
    <text evidence="8">The sequence shown here is derived from an EMBL/GenBank/DDBJ whole genome shotgun (WGS) entry which is preliminary data.</text>
</comment>
<evidence type="ECO:0000313" key="9">
    <source>
        <dbReference type="Proteomes" id="UP001360953"/>
    </source>
</evidence>
<dbReference type="InterPro" id="IPR051711">
    <property type="entry name" value="Stress_Response_Reg"/>
</dbReference>
<dbReference type="PANTHER" id="PTHR47540:SF4">
    <property type="entry name" value="TRANSCRIPTION FACTOR RGLT"/>
    <property type="match status" value="1"/>
</dbReference>
<dbReference type="CDD" id="cd00067">
    <property type="entry name" value="GAL4"/>
    <property type="match status" value="1"/>
</dbReference>
<dbReference type="InterPro" id="IPR036864">
    <property type="entry name" value="Zn2-C6_fun-type_DNA-bd_sf"/>
</dbReference>
<evidence type="ECO:0000256" key="2">
    <source>
        <dbReference type="ARBA" id="ARBA00023015"/>
    </source>
</evidence>
<name>A0ABR1LLR0_9PEZI</name>
<evidence type="ECO:0000256" key="6">
    <source>
        <dbReference type="SAM" id="MobiDB-lite"/>
    </source>
</evidence>
<dbReference type="InterPro" id="IPR001138">
    <property type="entry name" value="Zn2Cys6_DnaBD"/>
</dbReference>
<protein>
    <recommendedName>
        <fullName evidence="7">Zn(2)-C6 fungal-type domain-containing protein</fullName>
    </recommendedName>
</protein>
<gene>
    <name evidence="8" type="ORF">J3D65DRAFT_554869</name>
</gene>
<accession>A0ABR1LLR0</accession>